<dbReference type="AlphaFoldDB" id="A0A2S5D490"/>
<protein>
    <submittedName>
        <fullName evidence="2">Uncharacterized protein</fullName>
    </submittedName>
</protein>
<gene>
    <name evidence="2" type="ORF">LYSIN_02674</name>
</gene>
<evidence type="ECO:0000313" key="2">
    <source>
        <dbReference type="EMBL" id="POZ57890.1"/>
    </source>
</evidence>
<evidence type="ECO:0000313" key="3">
    <source>
        <dbReference type="Proteomes" id="UP000237319"/>
    </source>
</evidence>
<proteinExistence type="predicted"/>
<comment type="caution">
    <text evidence="2">The sequence shown here is derived from an EMBL/GenBank/DDBJ whole genome shotgun (WGS) entry which is preliminary data.</text>
</comment>
<dbReference type="Proteomes" id="UP000237319">
    <property type="component" value="Unassembled WGS sequence"/>
</dbReference>
<reference evidence="2 3" key="1">
    <citation type="submission" date="2017-11" db="EMBL/GenBank/DDBJ databases">
        <title>Genome sequence of Lysinibacillus sphaericus, a lignin-degrading bacteria isolated from municipal solid waste soil.</title>
        <authorList>
            <person name="Persinoti G.F."/>
            <person name="Paixao D.A."/>
            <person name="Bugg T.D."/>
            <person name="Squina F.M."/>
        </authorList>
    </citation>
    <scope>NUCLEOTIDE SEQUENCE [LARGE SCALE GENOMIC DNA]</scope>
    <source>
        <strain evidence="2 3">A1</strain>
    </source>
</reference>
<name>A0A2S5D490_LYSSH</name>
<organism evidence="2 3">
    <name type="scientific">Lysinibacillus sphaericus</name>
    <name type="common">Bacillus sphaericus</name>
    <dbReference type="NCBI Taxonomy" id="1421"/>
    <lineage>
        <taxon>Bacteria</taxon>
        <taxon>Bacillati</taxon>
        <taxon>Bacillota</taxon>
        <taxon>Bacilli</taxon>
        <taxon>Bacillales</taxon>
        <taxon>Bacillaceae</taxon>
        <taxon>Lysinibacillus</taxon>
    </lineage>
</organism>
<dbReference type="EMBL" id="PGLV01000001">
    <property type="protein sequence ID" value="POZ57890.1"/>
    <property type="molecule type" value="Genomic_DNA"/>
</dbReference>
<evidence type="ECO:0000256" key="1">
    <source>
        <dbReference type="SAM" id="MobiDB-lite"/>
    </source>
</evidence>
<feature type="region of interest" description="Disordered" evidence="1">
    <location>
        <begin position="1"/>
        <end position="51"/>
    </location>
</feature>
<sequence>MVEILEQSGANTRETERDTRGTEWNTRGAERDIRGTEWNTRGAERDIRESR</sequence>
<keyword evidence="3" id="KW-1185">Reference proteome</keyword>
<feature type="compositionally biased region" description="Basic and acidic residues" evidence="1">
    <location>
        <begin position="42"/>
        <end position="51"/>
    </location>
</feature>
<accession>A0A2S5D490</accession>